<dbReference type="EMBL" id="ML737115">
    <property type="protein sequence ID" value="KAE8346733.1"/>
    <property type="molecule type" value="Genomic_DNA"/>
</dbReference>
<name>A0A5N6YPF2_9EURO</name>
<evidence type="ECO:0000313" key="1">
    <source>
        <dbReference type="EMBL" id="KAE8346733.1"/>
    </source>
</evidence>
<organism evidence="1">
    <name type="scientific">Aspergillus arachidicola</name>
    <dbReference type="NCBI Taxonomy" id="656916"/>
    <lineage>
        <taxon>Eukaryota</taxon>
        <taxon>Fungi</taxon>
        <taxon>Dikarya</taxon>
        <taxon>Ascomycota</taxon>
        <taxon>Pezizomycotina</taxon>
        <taxon>Eurotiomycetes</taxon>
        <taxon>Eurotiomycetidae</taxon>
        <taxon>Eurotiales</taxon>
        <taxon>Aspergillaceae</taxon>
        <taxon>Aspergillus</taxon>
        <taxon>Aspergillus subgen. Circumdati</taxon>
    </lineage>
</organism>
<reference evidence="1" key="1">
    <citation type="submission" date="2019-04" db="EMBL/GenBank/DDBJ databases">
        <title>Friends and foes A comparative genomics study of 23 Aspergillus species from section Flavi.</title>
        <authorList>
            <consortium name="DOE Joint Genome Institute"/>
            <person name="Kjaerbolling I."/>
            <person name="Vesth T."/>
            <person name="Frisvad J.C."/>
            <person name="Nybo J.L."/>
            <person name="Theobald S."/>
            <person name="Kildgaard S."/>
            <person name="Isbrandt T."/>
            <person name="Kuo A."/>
            <person name="Sato A."/>
            <person name="Lyhne E.K."/>
            <person name="Kogle M.E."/>
            <person name="Wiebenga A."/>
            <person name="Kun R.S."/>
            <person name="Lubbers R.J."/>
            <person name="Makela M.R."/>
            <person name="Barry K."/>
            <person name="Chovatia M."/>
            <person name="Clum A."/>
            <person name="Daum C."/>
            <person name="Haridas S."/>
            <person name="He G."/>
            <person name="LaButti K."/>
            <person name="Lipzen A."/>
            <person name="Mondo S."/>
            <person name="Riley R."/>
            <person name="Salamov A."/>
            <person name="Simmons B.A."/>
            <person name="Magnuson J.K."/>
            <person name="Henrissat B."/>
            <person name="Mortensen U.H."/>
            <person name="Larsen T.O."/>
            <person name="Devries R.P."/>
            <person name="Grigoriev I.V."/>
            <person name="Machida M."/>
            <person name="Baker S.E."/>
            <person name="Andersen M.R."/>
        </authorList>
    </citation>
    <scope>NUCLEOTIDE SEQUENCE</scope>
    <source>
        <strain evidence="1">CBS 117612</strain>
    </source>
</reference>
<dbReference type="AlphaFoldDB" id="A0A5N6YPF2"/>
<dbReference type="Proteomes" id="UP000325558">
    <property type="component" value="Unassembled WGS sequence"/>
</dbReference>
<protein>
    <submittedName>
        <fullName evidence="1">Uncharacterized protein</fullName>
    </submittedName>
</protein>
<proteinExistence type="predicted"/>
<accession>A0A5N6YPF2</accession>
<sequence>MLCSRQDSTWPHLQSRKANTCGSDDRHLLPLELTSQMLCAQIIYVHQPASRRVSCFPGITFCHSKACGCGREASFRHPVGFAGCMVDLKSCQRANIGHDHLLRWVGLLFAFGPLTSPRCYYDGNVYEYTQCRRI</sequence>
<gene>
    <name evidence="1" type="ORF">BDV24DRAFT_67544</name>
</gene>